<keyword evidence="1" id="KW-1133">Transmembrane helix</keyword>
<evidence type="ECO:0000313" key="2">
    <source>
        <dbReference type="EMBL" id="OLY43317.1"/>
    </source>
</evidence>
<comment type="caution">
    <text evidence="2">The sequence shown here is derived from an EMBL/GenBank/DDBJ whole genome shotgun (WGS) entry which is preliminary data.</text>
</comment>
<evidence type="ECO:0000313" key="3">
    <source>
        <dbReference type="Proteomes" id="UP000187344"/>
    </source>
</evidence>
<dbReference type="EMBL" id="LXYT01000002">
    <property type="protein sequence ID" value="OLY43317.1"/>
    <property type="molecule type" value="Genomic_DNA"/>
</dbReference>
<keyword evidence="1" id="KW-0472">Membrane</keyword>
<keyword evidence="3" id="KW-1185">Reference proteome</keyword>
<dbReference type="Proteomes" id="UP000187344">
    <property type="component" value="Unassembled WGS sequence"/>
</dbReference>
<dbReference type="OrthoDB" id="7926122at2"/>
<keyword evidence="1" id="KW-0812">Transmembrane</keyword>
<dbReference type="RefSeq" id="WP_075870195.1">
    <property type="nucleotide sequence ID" value="NZ_LXYT01000002.1"/>
</dbReference>
<organism evidence="2 3">
    <name type="scientific">Bartonella apis</name>
    <dbReference type="NCBI Taxonomy" id="1686310"/>
    <lineage>
        <taxon>Bacteria</taxon>
        <taxon>Pseudomonadati</taxon>
        <taxon>Pseudomonadota</taxon>
        <taxon>Alphaproteobacteria</taxon>
        <taxon>Hyphomicrobiales</taxon>
        <taxon>Bartonellaceae</taxon>
        <taxon>Bartonella</taxon>
    </lineage>
</organism>
<feature type="transmembrane region" description="Helical" evidence="1">
    <location>
        <begin position="15"/>
        <end position="41"/>
    </location>
</feature>
<reference evidence="2 3" key="1">
    <citation type="submission" date="2016-12" db="EMBL/GenBank/DDBJ databases">
        <title>Comparative genomics of Bartonella apis.</title>
        <authorList>
            <person name="Engel P."/>
        </authorList>
    </citation>
    <scope>NUCLEOTIDE SEQUENCE [LARGE SCALE GENOMIC DNA]</scope>
    <source>
        <strain evidence="2 3">PEB0149</strain>
    </source>
</reference>
<name>A0A1R0F8M9_9HYPH</name>
<evidence type="ECO:0000256" key="1">
    <source>
        <dbReference type="SAM" id="Phobius"/>
    </source>
</evidence>
<protein>
    <submittedName>
        <fullName evidence="2">Uncharacterized protein</fullName>
    </submittedName>
</protein>
<dbReference type="AlphaFoldDB" id="A0A1R0F8M9"/>
<accession>A0A1R0F8M9</accession>
<proteinExistence type="predicted"/>
<gene>
    <name evidence="2" type="ORF">PEB0149_007420</name>
</gene>
<sequence length="565" mass="61118">MANFGGWLIATLKRWLIYIIGGVVILAILAVGAFYMAAPYLNSFVKDEMVKHGVKADQSEVTVAGNVNLKNVTFPVPEGVNLKIGAISGRPPVGFVPGSFTIYNIDLKRDNIHIEVPEVTLNGITLKDKDTSIESNVLQALMRVDVSSVNAPNIEVSLDNPNGETEKLNVKGFWLSSLKGGNIGSVGIEGMSTNVGLKNPDTNSTNGLRLIGKSNAMRADDIDVGYGYSILAGKIKPDKVGRTVFGPVELGDIAIDVFEGTNRNAHFSLDKFKTNGLKMHPMEAVPENLARAYLEAKKSGDEKNGKAARNALVVTLVSAITAIDAQVEKADIDLPKIKASLNSFQLLPREWNQPVPESLLVSLDGFLLNTSEMPQKDFEMLKNMGFNTLDLSGKIDFSYNSSRKILSLNDLSFTAKGIGSGQMSATIINAGSALFSGDKEAALDAANQIGITKADMRYSDFGFIDKLFTYLAQNLNDSKHDLKQELYEDFYVVMTKSPAMLLKDHEEAQKISSAFGAFAKKPGTLKISIKAKDDKGLTATDLETALQNDLAGALNKVDLVVKNEN</sequence>